<name>A0A7M7JTQ5_VARDE</name>
<feature type="domain" description="Large ribosomal subunit protein mL46 N-terminal" evidence="1">
    <location>
        <begin position="29"/>
        <end position="117"/>
    </location>
</feature>
<dbReference type="PANTHER" id="PTHR13124:SF12">
    <property type="entry name" value="LARGE RIBOSOMAL SUBUNIT PROTEIN ML46"/>
    <property type="match status" value="1"/>
</dbReference>
<accession>A0A7M7JTQ5</accession>
<dbReference type="CTD" id="26589"/>
<reference evidence="2" key="1">
    <citation type="submission" date="2021-01" db="UniProtKB">
        <authorList>
            <consortium name="EnsemblMetazoa"/>
        </authorList>
    </citation>
    <scope>IDENTIFICATION</scope>
</reference>
<dbReference type="FunCoup" id="A0A7M7JTQ5">
    <property type="interactions" value="316"/>
</dbReference>
<dbReference type="RefSeq" id="XP_022657060.1">
    <property type="nucleotide sequence ID" value="XM_022801325.1"/>
</dbReference>
<dbReference type="OrthoDB" id="194611at2759"/>
<dbReference type="InterPro" id="IPR040008">
    <property type="entry name" value="Ribosomal_mL46"/>
</dbReference>
<dbReference type="EnsemblMetazoa" id="XM_022801325">
    <property type="protein sequence ID" value="XP_022657060"/>
    <property type="gene ID" value="LOC111248644"/>
</dbReference>
<dbReference type="AlphaFoldDB" id="A0A7M7JTQ5"/>
<dbReference type="PANTHER" id="PTHR13124">
    <property type="entry name" value="39S RIBOSOMAL PROTEIN L46, MITOCHONDRIAL PRECURSOR-RELATED"/>
    <property type="match status" value="1"/>
</dbReference>
<dbReference type="KEGG" id="vde:111248644"/>
<dbReference type="GO" id="GO:0003735">
    <property type="term" value="F:structural constituent of ribosome"/>
    <property type="evidence" value="ECO:0007669"/>
    <property type="project" value="InterPro"/>
</dbReference>
<evidence type="ECO:0000259" key="1">
    <source>
        <dbReference type="Pfam" id="PF11788"/>
    </source>
</evidence>
<dbReference type="GO" id="GO:0005762">
    <property type="term" value="C:mitochondrial large ribosomal subunit"/>
    <property type="evidence" value="ECO:0007669"/>
    <property type="project" value="TreeGrafter"/>
</dbReference>
<dbReference type="Proteomes" id="UP000594260">
    <property type="component" value="Unplaced"/>
</dbReference>
<dbReference type="Pfam" id="PF11788">
    <property type="entry name" value="MRP-L46"/>
    <property type="match status" value="1"/>
</dbReference>
<proteinExistence type="predicted"/>
<sequence length="288" mass="32887">MLASKQLLGCLLRSTAHIRNSLDRSASSWQIMAGAILERPATLVVPFSPLQKAYLDMLTELEAEHSLLSDHELKALEEKKALAKATKSAGAAATRIKLADDLVNEWKAELEAFKKRYHCKPQTDHKLDDINRHTDKALTLLVLRKIGDKEHWLFPIVDNKENETLRQTAERAILECFGDSMSIKTLGNAPVAFYKYKYPKAVQEKTRKEGAKVFYIKMNYISGMPKLKTEFGSKIIWSTYDEMLERLPPIVKKAVKPSFFVTPNIDFTLFLDAIAQKDELRKRHLIKE</sequence>
<dbReference type="InParanoid" id="A0A7M7JTQ5"/>
<dbReference type="Gene3D" id="3.90.79.10">
    <property type="entry name" value="Nucleoside Triphosphate Pyrophosphohydrolase"/>
    <property type="match status" value="1"/>
</dbReference>
<dbReference type="InterPro" id="IPR021757">
    <property type="entry name" value="Ribosomal_mL46_N"/>
</dbReference>
<dbReference type="OMA" id="MLPRYCK"/>
<organism evidence="2 3">
    <name type="scientific">Varroa destructor</name>
    <name type="common">Honeybee mite</name>
    <dbReference type="NCBI Taxonomy" id="109461"/>
    <lineage>
        <taxon>Eukaryota</taxon>
        <taxon>Metazoa</taxon>
        <taxon>Ecdysozoa</taxon>
        <taxon>Arthropoda</taxon>
        <taxon>Chelicerata</taxon>
        <taxon>Arachnida</taxon>
        <taxon>Acari</taxon>
        <taxon>Parasitiformes</taxon>
        <taxon>Mesostigmata</taxon>
        <taxon>Gamasina</taxon>
        <taxon>Dermanyssoidea</taxon>
        <taxon>Varroidae</taxon>
        <taxon>Varroa</taxon>
    </lineage>
</organism>
<evidence type="ECO:0000313" key="3">
    <source>
        <dbReference type="Proteomes" id="UP000594260"/>
    </source>
</evidence>
<protein>
    <recommendedName>
        <fullName evidence="1">Large ribosomal subunit protein mL46 N-terminal domain-containing protein</fullName>
    </recommendedName>
</protein>
<dbReference type="GeneID" id="111248644"/>
<evidence type="ECO:0000313" key="2">
    <source>
        <dbReference type="EnsemblMetazoa" id="XP_022657060"/>
    </source>
</evidence>
<keyword evidence="3" id="KW-1185">Reference proteome</keyword>